<accession>A0ABN7UV12</accession>
<dbReference type="EMBL" id="CAJVQB010005647">
    <property type="protein sequence ID" value="CAG8666729.1"/>
    <property type="molecule type" value="Genomic_DNA"/>
</dbReference>
<evidence type="ECO:0000313" key="1">
    <source>
        <dbReference type="EMBL" id="CAG8666729.1"/>
    </source>
</evidence>
<name>A0ABN7UV12_GIGMA</name>
<comment type="caution">
    <text evidence="1">The sequence shown here is derived from an EMBL/GenBank/DDBJ whole genome shotgun (WGS) entry which is preliminary data.</text>
</comment>
<organism evidence="1 2">
    <name type="scientific">Gigaspora margarita</name>
    <dbReference type="NCBI Taxonomy" id="4874"/>
    <lineage>
        <taxon>Eukaryota</taxon>
        <taxon>Fungi</taxon>
        <taxon>Fungi incertae sedis</taxon>
        <taxon>Mucoromycota</taxon>
        <taxon>Glomeromycotina</taxon>
        <taxon>Glomeromycetes</taxon>
        <taxon>Diversisporales</taxon>
        <taxon>Gigasporaceae</taxon>
        <taxon>Gigaspora</taxon>
    </lineage>
</organism>
<reference evidence="1 2" key="1">
    <citation type="submission" date="2021-06" db="EMBL/GenBank/DDBJ databases">
        <authorList>
            <person name="Kallberg Y."/>
            <person name="Tangrot J."/>
            <person name="Rosling A."/>
        </authorList>
    </citation>
    <scope>NUCLEOTIDE SEQUENCE [LARGE SCALE GENOMIC DNA]</scope>
    <source>
        <strain evidence="1 2">120-4 pot B 10/14</strain>
    </source>
</reference>
<evidence type="ECO:0000313" key="2">
    <source>
        <dbReference type="Proteomes" id="UP000789901"/>
    </source>
</evidence>
<keyword evidence="2" id="KW-1185">Reference proteome</keyword>
<proteinExistence type="predicted"/>
<sequence>MLLYCITGFTFYSCHCGKQIVKIIPQLIEIFKELILLLMGI</sequence>
<dbReference type="Proteomes" id="UP000789901">
    <property type="component" value="Unassembled WGS sequence"/>
</dbReference>
<gene>
    <name evidence="1" type="ORF">GMARGA_LOCUS10190</name>
</gene>
<protein>
    <submittedName>
        <fullName evidence="1">25407_t:CDS:1</fullName>
    </submittedName>
</protein>